<accession>A0A4U9RGS0</accession>
<sequence length="123" mass="14312">MLLDIYGRLKEILKTQQIKDLDKFLEYQYNSYISCSDIANHLNITYNEAKKIINILLENDILKMNFKVFCKCEIDINTQNIYESIEDIPEEICSNCEKGCSVLKNVIIVYKVIGSDVYGTNRI</sequence>
<dbReference type="AlphaFoldDB" id="A0A4U9RGS0"/>
<evidence type="ECO:0000313" key="1">
    <source>
        <dbReference type="EMBL" id="VTQ89653.1"/>
    </source>
</evidence>
<dbReference type="KEGG" id="hhw:NCTC503_01450"/>
<keyword evidence="2" id="KW-1185">Reference proteome</keyword>
<dbReference type="Proteomes" id="UP000308489">
    <property type="component" value="Chromosome 1"/>
</dbReference>
<proteinExistence type="predicted"/>
<name>A0A4U9RGS0_HATHI</name>
<reference evidence="1 2" key="1">
    <citation type="submission" date="2019-05" db="EMBL/GenBank/DDBJ databases">
        <authorList>
            <consortium name="Pathogen Informatics"/>
        </authorList>
    </citation>
    <scope>NUCLEOTIDE SEQUENCE [LARGE SCALE GENOMIC DNA]</scope>
    <source>
        <strain evidence="1 2">NCTC503</strain>
    </source>
</reference>
<gene>
    <name evidence="1" type="ORF">NCTC503_01450</name>
</gene>
<dbReference type="EMBL" id="LR590481">
    <property type="protein sequence ID" value="VTQ89653.1"/>
    <property type="molecule type" value="Genomic_DNA"/>
</dbReference>
<dbReference type="OrthoDB" id="1922950at2"/>
<protein>
    <submittedName>
        <fullName evidence="1">Uncharacterized protein</fullName>
    </submittedName>
</protein>
<dbReference type="RefSeq" id="WP_138210105.1">
    <property type="nucleotide sequence ID" value="NZ_CBCRUQ010000012.1"/>
</dbReference>
<evidence type="ECO:0000313" key="2">
    <source>
        <dbReference type="Proteomes" id="UP000308489"/>
    </source>
</evidence>
<organism evidence="1 2">
    <name type="scientific">Hathewaya histolytica</name>
    <name type="common">Clostridium histolyticum</name>
    <dbReference type="NCBI Taxonomy" id="1498"/>
    <lineage>
        <taxon>Bacteria</taxon>
        <taxon>Bacillati</taxon>
        <taxon>Bacillota</taxon>
        <taxon>Clostridia</taxon>
        <taxon>Eubacteriales</taxon>
        <taxon>Clostridiaceae</taxon>
        <taxon>Hathewaya</taxon>
    </lineage>
</organism>